<dbReference type="EMBL" id="OOIL02006792">
    <property type="protein sequence ID" value="VFR01818.1"/>
    <property type="molecule type" value="Genomic_DNA"/>
</dbReference>
<accession>A0A484NN92</accession>
<dbReference type="Pfam" id="PF05641">
    <property type="entry name" value="Agenet"/>
    <property type="match status" value="1"/>
</dbReference>
<evidence type="ECO:0000313" key="2">
    <source>
        <dbReference type="EMBL" id="VFR01818.1"/>
    </source>
</evidence>
<dbReference type="OrthoDB" id="663550at2759"/>
<name>A0A484NN92_9ASTE</name>
<gene>
    <name evidence="2" type="ORF">CCAM_LOCUS43593</name>
</gene>
<proteinExistence type="predicted"/>
<protein>
    <recommendedName>
        <fullName evidence="1">Agenet-like domain-containing protein</fullName>
    </recommendedName>
</protein>
<evidence type="ECO:0000313" key="3">
    <source>
        <dbReference type="Proteomes" id="UP000595140"/>
    </source>
</evidence>
<dbReference type="InterPro" id="IPR008395">
    <property type="entry name" value="Agenet-like_dom"/>
</dbReference>
<dbReference type="Proteomes" id="UP000595140">
    <property type="component" value="Unassembled WGS sequence"/>
</dbReference>
<organism evidence="2 3">
    <name type="scientific">Cuscuta campestris</name>
    <dbReference type="NCBI Taxonomy" id="132261"/>
    <lineage>
        <taxon>Eukaryota</taxon>
        <taxon>Viridiplantae</taxon>
        <taxon>Streptophyta</taxon>
        <taxon>Embryophyta</taxon>
        <taxon>Tracheophyta</taxon>
        <taxon>Spermatophyta</taxon>
        <taxon>Magnoliopsida</taxon>
        <taxon>eudicotyledons</taxon>
        <taxon>Gunneridae</taxon>
        <taxon>Pentapetalae</taxon>
        <taxon>asterids</taxon>
        <taxon>lamiids</taxon>
        <taxon>Solanales</taxon>
        <taxon>Convolvulaceae</taxon>
        <taxon>Cuscuteae</taxon>
        <taxon>Cuscuta</taxon>
        <taxon>Cuscuta subgen. Grammica</taxon>
        <taxon>Cuscuta sect. Cleistogrammica</taxon>
    </lineage>
</organism>
<sequence>MNQAEVPISWRAAQILSEDGHWYILRFDSLGESESVVERVYKSLIRPSPPLMQHTENWLPGDILEATSMARWQMGLAV</sequence>
<dbReference type="AlphaFoldDB" id="A0A484NN92"/>
<evidence type="ECO:0000259" key="1">
    <source>
        <dbReference type="Pfam" id="PF05641"/>
    </source>
</evidence>
<reference evidence="2 3" key="1">
    <citation type="submission" date="2018-04" db="EMBL/GenBank/DDBJ databases">
        <authorList>
            <person name="Vogel A."/>
        </authorList>
    </citation>
    <scope>NUCLEOTIDE SEQUENCE [LARGE SCALE GENOMIC DNA]</scope>
</reference>
<feature type="domain" description="Agenet-like" evidence="1">
    <location>
        <begin position="9"/>
        <end position="50"/>
    </location>
</feature>
<keyword evidence="3" id="KW-1185">Reference proteome</keyword>